<feature type="domain" description="HMA" evidence="2">
    <location>
        <begin position="4"/>
        <end position="57"/>
    </location>
</feature>
<dbReference type="Proteomes" id="UP000199473">
    <property type="component" value="Unassembled WGS sequence"/>
</dbReference>
<dbReference type="AlphaFoldDB" id="A0A1I4FB16"/>
<dbReference type="SUPFAM" id="SSF55008">
    <property type="entry name" value="HMA, heavy metal-associated domain"/>
    <property type="match status" value="1"/>
</dbReference>
<protein>
    <submittedName>
        <fullName evidence="3">Copper chaperone</fullName>
    </submittedName>
</protein>
<gene>
    <name evidence="3" type="ORF">SAMN02745775_1268</name>
</gene>
<sequence>MLRFRIANMNCGGCAKGVSAVIRQADPLAEIDIKLDSREAAVTSAVDTARLEQALRDGGWQVERIPA</sequence>
<keyword evidence="4" id="KW-1185">Reference proteome</keyword>
<name>A0A1I4FB16_9PROT</name>
<dbReference type="CDD" id="cd00371">
    <property type="entry name" value="HMA"/>
    <property type="match status" value="1"/>
</dbReference>
<evidence type="ECO:0000313" key="3">
    <source>
        <dbReference type="EMBL" id="SFL14490.1"/>
    </source>
</evidence>
<organism evidence="3 4">
    <name type="scientific">Falsiroseomonas stagni DSM 19981</name>
    <dbReference type="NCBI Taxonomy" id="1123062"/>
    <lineage>
        <taxon>Bacteria</taxon>
        <taxon>Pseudomonadati</taxon>
        <taxon>Pseudomonadota</taxon>
        <taxon>Alphaproteobacteria</taxon>
        <taxon>Acetobacterales</taxon>
        <taxon>Roseomonadaceae</taxon>
        <taxon>Falsiroseomonas</taxon>
    </lineage>
</organism>
<evidence type="ECO:0000313" key="4">
    <source>
        <dbReference type="Proteomes" id="UP000199473"/>
    </source>
</evidence>
<dbReference type="InterPro" id="IPR006121">
    <property type="entry name" value="HMA_dom"/>
</dbReference>
<dbReference type="Pfam" id="PF00403">
    <property type="entry name" value="HMA"/>
    <property type="match status" value="1"/>
</dbReference>
<dbReference type="RefSeq" id="WP_092963409.1">
    <property type="nucleotide sequence ID" value="NZ_FOSQ01000026.1"/>
</dbReference>
<dbReference type="InterPro" id="IPR036163">
    <property type="entry name" value="HMA_dom_sf"/>
</dbReference>
<reference evidence="3 4" key="1">
    <citation type="submission" date="2016-10" db="EMBL/GenBank/DDBJ databases">
        <authorList>
            <person name="de Groot N.N."/>
        </authorList>
    </citation>
    <scope>NUCLEOTIDE SEQUENCE [LARGE SCALE GENOMIC DNA]</scope>
    <source>
        <strain evidence="3 4">DSM 19981</strain>
    </source>
</reference>
<dbReference type="Gene3D" id="3.30.70.100">
    <property type="match status" value="1"/>
</dbReference>
<evidence type="ECO:0000259" key="2">
    <source>
        <dbReference type="Pfam" id="PF00403"/>
    </source>
</evidence>
<accession>A0A1I4FB16</accession>
<dbReference type="STRING" id="1123062.SAMN02745775_1268"/>
<keyword evidence="1" id="KW-0479">Metal-binding</keyword>
<dbReference type="PROSITE" id="PS01047">
    <property type="entry name" value="HMA_1"/>
    <property type="match status" value="1"/>
</dbReference>
<proteinExistence type="predicted"/>
<dbReference type="OrthoDB" id="9801832at2"/>
<evidence type="ECO:0000256" key="1">
    <source>
        <dbReference type="ARBA" id="ARBA00022723"/>
    </source>
</evidence>
<dbReference type="GO" id="GO:0046872">
    <property type="term" value="F:metal ion binding"/>
    <property type="evidence" value="ECO:0007669"/>
    <property type="project" value="UniProtKB-KW"/>
</dbReference>
<dbReference type="EMBL" id="FOSQ01000026">
    <property type="protein sequence ID" value="SFL14490.1"/>
    <property type="molecule type" value="Genomic_DNA"/>
</dbReference>
<dbReference type="InterPro" id="IPR017969">
    <property type="entry name" value="Heavy-metal-associated_CS"/>
</dbReference>